<evidence type="ECO:0000259" key="4">
    <source>
        <dbReference type="Pfam" id="PF13458"/>
    </source>
</evidence>
<reference evidence="6" key="1">
    <citation type="submission" date="2015-07" db="EMBL/GenBank/DDBJ databases">
        <title>Complete genome sequence and phylogenetic analysis of Limnochorda pilosa.</title>
        <authorList>
            <person name="Watanabe M."/>
            <person name="Kojima H."/>
            <person name="Fukui M."/>
        </authorList>
    </citation>
    <scope>NUCLEOTIDE SEQUENCE [LARGE SCALE GENOMIC DNA]</scope>
    <source>
        <strain evidence="6">HC45</strain>
    </source>
</reference>
<evidence type="ECO:0000313" key="6">
    <source>
        <dbReference type="Proteomes" id="UP000065807"/>
    </source>
</evidence>
<dbReference type="InterPro" id="IPR028082">
    <property type="entry name" value="Peripla_BP_I"/>
</dbReference>
<accession>A0A0K2SJD5</accession>
<evidence type="ECO:0000313" key="5">
    <source>
        <dbReference type="EMBL" id="BAS27213.1"/>
    </source>
</evidence>
<feature type="chain" id="PRO_5005487003" evidence="3">
    <location>
        <begin position="24"/>
        <end position="415"/>
    </location>
</feature>
<feature type="signal peptide" evidence="3">
    <location>
        <begin position="1"/>
        <end position="23"/>
    </location>
</feature>
<dbReference type="SUPFAM" id="SSF53822">
    <property type="entry name" value="Periplasmic binding protein-like I"/>
    <property type="match status" value="1"/>
</dbReference>
<reference evidence="6" key="2">
    <citation type="journal article" date="2016" name="Int. J. Syst. Evol. Microbiol.">
        <title>Complete genome sequence and cell structure of Limnochorda pilosa, a Gram-negative spore-former within the phylum Firmicutes.</title>
        <authorList>
            <person name="Watanabe M."/>
            <person name="Kojima H."/>
            <person name="Fukui M."/>
        </authorList>
    </citation>
    <scope>NUCLEOTIDE SEQUENCE [LARGE SCALE GENOMIC DNA]</scope>
    <source>
        <strain evidence="6">HC45</strain>
    </source>
</reference>
<dbReference type="Proteomes" id="UP000065807">
    <property type="component" value="Chromosome"/>
</dbReference>
<evidence type="ECO:0000256" key="2">
    <source>
        <dbReference type="ARBA" id="ARBA00022729"/>
    </source>
</evidence>
<dbReference type="InterPro" id="IPR028081">
    <property type="entry name" value="Leu-bd"/>
</dbReference>
<dbReference type="AlphaFoldDB" id="A0A0K2SJD5"/>
<dbReference type="PANTHER" id="PTHR47235">
    <property type="entry name" value="BLR6548 PROTEIN"/>
    <property type="match status" value="1"/>
</dbReference>
<protein>
    <submittedName>
        <fullName evidence="5">ABC transporter substrate-binding protein</fullName>
    </submittedName>
</protein>
<organism evidence="5 6">
    <name type="scientific">Limnochorda pilosa</name>
    <dbReference type="NCBI Taxonomy" id="1555112"/>
    <lineage>
        <taxon>Bacteria</taxon>
        <taxon>Bacillati</taxon>
        <taxon>Bacillota</taxon>
        <taxon>Limnochordia</taxon>
        <taxon>Limnochordales</taxon>
        <taxon>Limnochordaceae</taxon>
        <taxon>Limnochorda</taxon>
    </lineage>
</organism>
<sequence>MQALTVLATVFTAAALLATDALAQAKVVHLGLIQDFTRVYTFVTEEYNQGEQDYLELVNLSGGVGGYTFEALVTDTGNEPQRGIEAYERFKREGALVFDFLSTPVSRANVPRILKDGNVLITVLHGRSDATDGTTFPTIFPIMATYWSQATVVTKYVLDQEGGSLQGKKVALVHIDSPFGREPIPVFETLAGRLGFQFQDFPYPSPGTEQSATWTQVRRFRPDWVVLWGAGGGQPVAVREAIRNGIRTDRIVSVVWLAEKDMQVVGAQQARGVLRFEAAAAGTEPVLVRDILEKVYGAGRGHGDRANVGSTYYNIGVGAMATVVEGIRIALQRWGEPLTAEKIKTGLESLQGFDAEGLMPPIAITSEDHEGGGVGRISQWDGSRWVPRTDWYGAYRDIVWNLVRESAAQFRATGE</sequence>
<dbReference type="EMBL" id="AP014924">
    <property type="protein sequence ID" value="BAS27213.1"/>
    <property type="molecule type" value="Genomic_DNA"/>
</dbReference>
<proteinExistence type="inferred from homology"/>
<keyword evidence="2 3" id="KW-0732">Signal</keyword>
<feature type="domain" description="Leucine-binding protein" evidence="4">
    <location>
        <begin position="28"/>
        <end position="381"/>
    </location>
</feature>
<dbReference type="Gene3D" id="3.40.50.2300">
    <property type="match status" value="2"/>
</dbReference>
<dbReference type="STRING" id="1555112.LIP_1362"/>
<dbReference type="PANTHER" id="PTHR47235:SF1">
    <property type="entry name" value="BLR6548 PROTEIN"/>
    <property type="match status" value="1"/>
</dbReference>
<dbReference type="Pfam" id="PF13458">
    <property type="entry name" value="Peripla_BP_6"/>
    <property type="match status" value="1"/>
</dbReference>
<dbReference type="KEGG" id="lpil:LIP_1362"/>
<dbReference type="CDD" id="cd06334">
    <property type="entry name" value="PBP1_ABC_ligand_binding-like"/>
    <property type="match status" value="1"/>
</dbReference>
<evidence type="ECO:0000256" key="1">
    <source>
        <dbReference type="ARBA" id="ARBA00010062"/>
    </source>
</evidence>
<evidence type="ECO:0000256" key="3">
    <source>
        <dbReference type="SAM" id="SignalP"/>
    </source>
</evidence>
<keyword evidence="6" id="KW-1185">Reference proteome</keyword>
<gene>
    <name evidence="5" type="ORF">LIP_1362</name>
</gene>
<name>A0A0K2SJD5_LIMPI</name>
<comment type="similarity">
    <text evidence="1">Belongs to the leucine-binding protein family.</text>
</comment>